<name>A0A953I3H3_SYMTR</name>
<proteinExistence type="predicted"/>
<dbReference type="AlphaFoldDB" id="A0A953I3H3"/>
<dbReference type="Proteomes" id="UP000732377">
    <property type="component" value="Unassembled WGS sequence"/>
</dbReference>
<gene>
    <name evidence="3" type="ORF">CWE10_08845</name>
</gene>
<dbReference type="PANTHER" id="PTHR34978:SF3">
    <property type="entry name" value="SLR0241 PROTEIN"/>
    <property type="match status" value="1"/>
</dbReference>
<sequence>MDLMVSLGIWLFVMTLFLVDTEITLRFVGRYADPHLRLGWWTALLLVPWVTLLLSPLRTWAAAGLALAAAWGLVRHAAAYRVLRRRLPGAPEGVVERVRALAREFGVRQLPEILYDPSDRMEPAAVGLFRPALVLTPSALDLPEQDFRAVVAHELAHALRRDPLRLWAGGITGAVLGWHPLIRRACRLFTLEVEMAADWQAAAWAGDRRAYALALGRWGLRRHGDHGSPVGAAFATAPAHLLPRLHYLLDPTAAAPHLRPPLGLRDPGPGRRGSGAARWAHLAMAAAYTALCAVMTRVF</sequence>
<dbReference type="InterPro" id="IPR008756">
    <property type="entry name" value="Peptidase_M56"/>
</dbReference>
<protein>
    <recommendedName>
        <fullName evidence="2">Peptidase M56 domain-containing protein</fullName>
    </recommendedName>
</protein>
<evidence type="ECO:0000256" key="1">
    <source>
        <dbReference type="SAM" id="Phobius"/>
    </source>
</evidence>
<dbReference type="PANTHER" id="PTHR34978">
    <property type="entry name" value="POSSIBLE SENSOR-TRANSDUCER PROTEIN BLAR"/>
    <property type="match status" value="1"/>
</dbReference>
<comment type="caution">
    <text evidence="3">The sequence shown here is derived from an EMBL/GenBank/DDBJ whole genome shotgun (WGS) entry which is preliminary data.</text>
</comment>
<dbReference type="Gene3D" id="3.30.2010.10">
    <property type="entry name" value="Metalloproteases ('zincins'), catalytic domain"/>
    <property type="match status" value="1"/>
</dbReference>
<keyword evidence="1" id="KW-0472">Membrane</keyword>
<evidence type="ECO:0000313" key="3">
    <source>
        <dbReference type="EMBL" id="MBY6276316.1"/>
    </source>
</evidence>
<dbReference type="CDD" id="cd07341">
    <property type="entry name" value="M56_BlaR1_MecR1_like"/>
    <property type="match status" value="1"/>
</dbReference>
<dbReference type="RefSeq" id="WP_273379325.1">
    <property type="nucleotide sequence ID" value="NZ_PIUK01000072.1"/>
</dbReference>
<keyword evidence="1" id="KW-0812">Transmembrane</keyword>
<feature type="transmembrane region" description="Helical" evidence="1">
    <location>
        <begin position="60"/>
        <end position="78"/>
    </location>
</feature>
<feature type="domain" description="Peptidase M56" evidence="2">
    <location>
        <begin position="74"/>
        <end position="247"/>
    </location>
</feature>
<reference evidence="3" key="1">
    <citation type="submission" date="2017-11" db="EMBL/GenBank/DDBJ databases">
        <title>Three new genomes from thermophilic consortium.</title>
        <authorList>
            <person name="Quaggio R."/>
            <person name="Amgarten D."/>
            <person name="Setubal J.C."/>
        </authorList>
    </citation>
    <scope>NUCLEOTIDE SEQUENCE</scope>
    <source>
        <strain evidence="3">ZCTH01-B2</strain>
    </source>
</reference>
<evidence type="ECO:0000259" key="2">
    <source>
        <dbReference type="Pfam" id="PF05569"/>
    </source>
</evidence>
<organism evidence="3 4">
    <name type="scientific">Symbiobacterium thermophilum</name>
    <dbReference type="NCBI Taxonomy" id="2734"/>
    <lineage>
        <taxon>Bacteria</taxon>
        <taxon>Bacillati</taxon>
        <taxon>Bacillota</taxon>
        <taxon>Clostridia</taxon>
        <taxon>Eubacteriales</taxon>
        <taxon>Symbiobacteriaceae</taxon>
        <taxon>Symbiobacterium</taxon>
    </lineage>
</organism>
<dbReference type="Pfam" id="PF05569">
    <property type="entry name" value="Peptidase_M56"/>
    <property type="match status" value="1"/>
</dbReference>
<evidence type="ECO:0000313" key="4">
    <source>
        <dbReference type="Proteomes" id="UP000732377"/>
    </source>
</evidence>
<dbReference type="EMBL" id="PIUK01000072">
    <property type="protein sequence ID" value="MBY6276316.1"/>
    <property type="molecule type" value="Genomic_DNA"/>
</dbReference>
<dbReference type="InterPro" id="IPR052173">
    <property type="entry name" value="Beta-lactam_resp_regulator"/>
</dbReference>
<accession>A0A953I3H3</accession>
<keyword evidence="1" id="KW-1133">Transmembrane helix</keyword>
<feature type="transmembrane region" description="Helical" evidence="1">
    <location>
        <begin position="6"/>
        <end position="25"/>
    </location>
</feature>